<dbReference type="RefSeq" id="WP_125244980.1">
    <property type="nucleotide sequence ID" value="NZ_RSED01000021.1"/>
</dbReference>
<evidence type="ECO:0000313" key="9">
    <source>
        <dbReference type="Proteomes" id="UP000269265"/>
    </source>
</evidence>
<dbReference type="PANTHER" id="PTHR43531">
    <property type="entry name" value="PROTEIN ICFG"/>
    <property type="match status" value="1"/>
</dbReference>
<keyword evidence="2" id="KW-0488">Methylation</keyword>
<evidence type="ECO:0000259" key="7">
    <source>
        <dbReference type="PROSITE" id="PS50885"/>
    </source>
</evidence>
<comment type="similarity">
    <text evidence="3">Belongs to the methyl-accepting chemotaxis (MCP) protein family.</text>
</comment>
<keyword evidence="4" id="KW-0807">Transducer</keyword>
<feature type="domain" description="HAMP" evidence="7">
    <location>
        <begin position="211"/>
        <end position="263"/>
    </location>
</feature>
<keyword evidence="9" id="KW-1185">Reference proteome</keyword>
<comment type="caution">
    <text evidence="8">The sequence shown here is derived from an EMBL/GenBank/DDBJ whole genome shotgun (WGS) entry which is preliminary data.</text>
</comment>
<dbReference type="Gene3D" id="1.10.287.950">
    <property type="entry name" value="Methyl-accepting chemotaxis protein"/>
    <property type="match status" value="1"/>
</dbReference>
<dbReference type="Pfam" id="PF00015">
    <property type="entry name" value="MCPsignal"/>
    <property type="match status" value="1"/>
</dbReference>
<keyword evidence="5" id="KW-1133">Transmembrane helix</keyword>
<dbReference type="GO" id="GO:0006935">
    <property type="term" value="P:chemotaxis"/>
    <property type="evidence" value="ECO:0007669"/>
    <property type="project" value="TreeGrafter"/>
</dbReference>
<evidence type="ECO:0000313" key="8">
    <source>
        <dbReference type="EMBL" id="RRS02514.1"/>
    </source>
</evidence>
<dbReference type="SMART" id="SM00304">
    <property type="entry name" value="HAMP"/>
    <property type="match status" value="1"/>
</dbReference>
<comment type="subcellular location">
    <subcellularLocation>
        <location evidence="1">Membrane</location>
    </subcellularLocation>
</comment>
<dbReference type="EMBL" id="RSED01000021">
    <property type="protein sequence ID" value="RRS02514.1"/>
    <property type="molecule type" value="Genomic_DNA"/>
</dbReference>
<dbReference type="Proteomes" id="UP000269265">
    <property type="component" value="Unassembled WGS sequence"/>
</dbReference>
<dbReference type="InterPro" id="IPR047347">
    <property type="entry name" value="YvaQ-like_sensor"/>
</dbReference>
<organism evidence="8 9">
    <name type="scientific">Aquabacterium soli</name>
    <dbReference type="NCBI Taxonomy" id="2493092"/>
    <lineage>
        <taxon>Bacteria</taxon>
        <taxon>Pseudomonadati</taxon>
        <taxon>Pseudomonadota</taxon>
        <taxon>Betaproteobacteria</taxon>
        <taxon>Burkholderiales</taxon>
        <taxon>Aquabacterium</taxon>
    </lineage>
</organism>
<evidence type="ECO:0000259" key="6">
    <source>
        <dbReference type="PROSITE" id="PS50111"/>
    </source>
</evidence>
<evidence type="ECO:0000256" key="1">
    <source>
        <dbReference type="ARBA" id="ARBA00004370"/>
    </source>
</evidence>
<dbReference type="SUPFAM" id="SSF58104">
    <property type="entry name" value="Methyl-accepting chemotaxis protein (MCP) signaling domain"/>
    <property type="match status" value="1"/>
</dbReference>
<dbReference type="CDD" id="cd11386">
    <property type="entry name" value="MCP_signal"/>
    <property type="match status" value="1"/>
</dbReference>
<dbReference type="FunFam" id="1.10.287.950:FF:000001">
    <property type="entry name" value="Methyl-accepting chemotaxis sensory transducer"/>
    <property type="match status" value="1"/>
</dbReference>
<dbReference type="SMART" id="SM00283">
    <property type="entry name" value="MA"/>
    <property type="match status" value="1"/>
</dbReference>
<accession>A0A3R8SZB4</accession>
<dbReference type="PANTHER" id="PTHR43531:SF14">
    <property type="entry name" value="METHYL-ACCEPTING CHEMOTAXIS PROTEIN I-RELATED"/>
    <property type="match status" value="1"/>
</dbReference>
<keyword evidence="5" id="KW-0812">Transmembrane</keyword>
<dbReference type="OrthoDB" id="5441488at2"/>
<keyword evidence="5" id="KW-0472">Membrane</keyword>
<dbReference type="Pfam" id="PF12729">
    <property type="entry name" value="4HB_MCP_1"/>
    <property type="match status" value="1"/>
</dbReference>
<evidence type="ECO:0000256" key="5">
    <source>
        <dbReference type="SAM" id="Phobius"/>
    </source>
</evidence>
<sequence>MKLNQLKLGARLGFGFGTVLVLAALIASIGWERLGHTLGNIQANTLAQERAQEALRWEGMTLLNVNRTLAIAKSGGNDEVEKHFAPLIKATSAEITALQKQLEGSLSSEEEKAKFADIAARRKAYITSRDAIFQLLELDDPGAKEALSSQLMPAATRYLTAIHDYQTYQRSLAEQQTADTNQTVGRARLLLLALAALCLLSGGACAWLISRSVTVPLRRAAVATQAIAAGDLSRDLDAQGRDEVSDVLQGLNDMQRSLRNIVGDVRAATDSIKTASSEVAAGSQDLSGRTEQAASSLEQTASSMEQMSGAIQHTADAARNANQLASGAAAAAGQGGTLVTQVMSTMDEISESSRRVVDIIGVIDSIAFQTNILALNAAVEAARAGEQGRGFAVVAAEVRALAQRVAEAAREIKTLIGASVGKVDAGSALVKDAGASMETIVDAVRRVAGIIGEITTSSAEQSDGIGQVNAAVTQLDNMTQQNAALVEESAAAAESLKDQADTLARVVSVFKLPA</sequence>
<protein>
    <submittedName>
        <fullName evidence="8">HAMP domain-containing protein</fullName>
    </submittedName>
</protein>
<reference evidence="8 9" key="1">
    <citation type="submission" date="2018-12" db="EMBL/GenBank/DDBJ databases">
        <title>The whole draft genome of Aquabacterium sp. SJQ9.</title>
        <authorList>
            <person name="Sun L."/>
            <person name="Gao X."/>
            <person name="Chen W."/>
            <person name="Huang K."/>
        </authorList>
    </citation>
    <scope>NUCLEOTIDE SEQUENCE [LARGE SCALE GENOMIC DNA]</scope>
    <source>
        <strain evidence="8 9">SJQ9</strain>
    </source>
</reference>
<feature type="domain" description="Methyl-accepting transducer" evidence="6">
    <location>
        <begin position="268"/>
        <end position="497"/>
    </location>
</feature>
<dbReference type="InterPro" id="IPR004089">
    <property type="entry name" value="MCPsignal_dom"/>
</dbReference>
<dbReference type="InterPro" id="IPR051310">
    <property type="entry name" value="MCP_chemotaxis"/>
</dbReference>
<evidence type="ECO:0000256" key="3">
    <source>
        <dbReference type="ARBA" id="ARBA00029447"/>
    </source>
</evidence>
<dbReference type="GO" id="GO:0005886">
    <property type="term" value="C:plasma membrane"/>
    <property type="evidence" value="ECO:0007669"/>
    <property type="project" value="TreeGrafter"/>
</dbReference>
<proteinExistence type="inferred from homology"/>
<evidence type="ECO:0000256" key="2">
    <source>
        <dbReference type="ARBA" id="ARBA00022481"/>
    </source>
</evidence>
<dbReference type="InterPro" id="IPR024478">
    <property type="entry name" value="HlyB_4HB_MCP"/>
</dbReference>
<dbReference type="CDD" id="cd06225">
    <property type="entry name" value="HAMP"/>
    <property type="match status" value="1"/>
</dbReference>
<dbReference type="GO" id="GO:0007165">
    <property type="term" value="P:signal transduction"/>
    <property type="evidence" value="ECO:0007669"/>
    <property type="project" value="UniProtKB-KW"/>
</dbReference>
<dbReference type="Pfam" id="PF00672">
    <property type="entry name" value="HAMP"/>
    <property type="match status" value="1"/>
</dbReference>
<feature type="transmembrane region" description="Helical" evidence="5">
    <location>
        <begin position="12"/>
        <end position="31"/>
    </location>
</feature>
<dbReference type="InterPro" id="IPR003660">
    <property type="entry name" value="HAMP_dom"/>
</dbReference>
<dbReference type="PROSITE" id="PS50111">
    <property type="entry name" value="CHEMOTAXIS_TRANSDUC_2"/>
    <property type="match status" value="1"/>
</dbReference>
<gene>
    <name evidence="8" type="ORF">EIP75_20090</name>
</gene>
<dbReference type="PROSITE" id="PS50885">
    <property type="entry name" value="HAMP"/>
    <property type="match status" value="1"/>
</dbReference>
<dbReference type="AlphaFoldDB" id="A0A3R8SZB4"/>
<name>A0A3R8SZB4_9BURK</name>
<dbReference type="GO" id="GO:0004888">
    <property type="term" value="F:transmembrane signaling receptor activity"/>
    <property type="evidence" value="ECO:0007669"/>
    <property type="project" value="TreeGrafter"/>
</dbReference>
<evidence type="ECO:0000256" key="4">
    <source>
        <dbReference type="PROSITE-ProRule" id="PRU00284"/>
    </source>
</evidence>
<dbReference type="CDD" id="cd19411">
    <property type="entry name" value="MCP2201-like_sensor"/>
    <property type="match status" value="1"/>
</dbReference>